<feature type="compositionally biased region" description="Basic and acidic residues" evidence="1">
    <location>
        <begin position="171"/>
        <end position="181"/>
    </location>
</feature>
<dbReference type="RefSeq" id="WP_220566108.1">
    <property type="nucleotide sequence ID" value="NZ_CP074134.1"/>
</dbReference>
<evidence type="ECO:0000313" key="2">
    <source>
        <dbReference type="EMBL" id="QUX26379.1"/>
    </source>
</evidence>
<feature type="compositionally biased region" description="Basic and acidic residues" evidence="1">
    <location>
        <begin position="195"/>
        <end position="213"/>
    </location>
</feature>
<sequence length="362" mass="38826">MDPFSALVIAALVTWGTAGGGIKDTSAILKGQTPPSVAYRTARMAADKERLRAWERALAEGRPLPAALEPRRIRIKDLARHWWEDALEDVDAWRAGRRLSRPERKAARAARKEEKKSLISRGYDLIKARGQKRSGADADPDADPDGPAPAADDGGGGEVPDNVVPLHGPRPGRDKDTKDTEGPDTAGQAPDQPEDPEKPQEPEKHPVIDGDRPLFEGASKEELADLTDALGEFIEARDARDRDLARELVASLNTDSKENTDVPHIDLSDAETLSAHLRALGSYADYMDRIAADMDVLAAGMASHQMGHIAVGQVSAAGTANTESAAKCRAVRDQLERAHTVVADARAATPGAADGDYLTRGQ</sequence>
<dbReference type="Proteomes" id="UP000676079">
    <property type="component" value="Plasmid unnamed2"/>
</dbReference>
<keyword evidence="3" id="KW-1185">Reference proteome</keyword>
<protein>
    <submittedName>
        <fullName evidence="2">Uncharacterized protein</fullName>
    </submittedName>
</protein>
<gene>
    <name evidence="2" type="ORF">KGD84_32280</name>
</gene>
<organism evidence="2 3">
    <name type="scientific">Nocardiopsis changdeensis</name>
    <dbReference type="NCBI Taxonomy" id="2831969"/>
    <lineage>
        <taxon>Bacteria</taxon>
        <taxon>Bacillati</taxon>
        <taxon>Actinomycetota</taxon>
        <taxon>Actinomycetes</taxon>
        <taxon>Streptosporangiales</taxon>
        <taxon>Nocardiopsidaceae</taxon>
        <taxon>Nocardiopsis</taxon>
    </lineage>
</organism>
<accession>A0ABX8BWD4</accession>
<evidence type="ECO:0000256" key="1">
    <source>
        <dbReference type="SAM" id="MobiDB-lite"/>
    </source>
</evidence>
<reference evidence="3" key="1">
    <citation type="submission" date="2021-05" db="EMBL/GenBank/DDBJ databases">
        <title>Direct Submission.</title>
        <authorList>
            <person name="Li K."/>
            <person name="Gao J."/>
        </authorList>
    </citation>
    <scope>NUCLEOTIDE SEQUENCE [LARGE SCALE GENOMIC DNA]</scope>
    <source>
        <strain evidence="3">Mg02</strain>
        <plasmid evidence="3">unnamed2</plasmid>
    </source>
</reference>
<keyword evidence="2" id="KW-0614">Plasmid</keyword>
<geneLocation type="plasmid" evidence="2 3">
    <name>unnamed2</name>
</geneLocation>
<name>A0ABX8BWD4_9ACTN</name>
<evidence type="ECO:0000313" key="3">
    <source>
        <dbReference type="Proteomes" id="UP000676079"/>
    </source>
</evidence>
<feature type="region of interest" description="Disordered" evidence="1">
    <location>
        <begin position="121"/>
        <end position="213"/>
    </location>
</feature>
<dbReference type="EMBL" id="CP074134">
    <property type="protein sequence ID" value="QUX26379.1"/>
    <property type="molecule type" value="Genomic_DNA"/>
</dbReference>
<proteinExistence type="predicted"/>